<keyword evidence="2" id="KW-1133">Transmembrane helix</keyword>
<proteinExistence type="predicted"/>
<feature type="transmembrane region" description="Helical" evidence="2">
    <location>
        <begin position="57"/>
        <end position="83"/>
    </location>
</feature>
<keyword evidence="2" id="KW-0472">Membrane</keyword>
<accession>A0A1G9VQJ4</accession>
<dbReference type="Pfam" id="PF10011">
    <property type="entry name" value="DUF2254"/>
    <property type="match status" value="1"/>
</dbReference>
<dbReference type="InterPro" id="IPR018723">
    <property type="entry name" value="DUF2254_membrane"/>
</dbReference>
<evidence type="ECO:0000313" key="3">
    <source>
        <dbReference type="EMBL" id="SDM74448.1"/>
    </source>
</evidence>
<name>A0A1G9VQJ4_9ACTN</name>
<feature type="region of interest" description="Disordered" evidence="1">
    <location>
        <begin position="428"/>
        <end position="455"/>
    </location>
</feature>
<evidence type="ECO:0000256" key="1">
    <source>
        <dbReference type="SAM" id="MobiDB-lite"/>
    </source>
</evidence>
<feature type="transmembrane region" description="Helical" evidence="2">
    <location>
        <begin position="134"/>
        <end position="154"/>
    </location>
</feature>
<dbReference type="AlphaFoldDB" id="A0A1G9VQJ4"/>
<evidence type="ECO:0000256" key="2">
    <source>
        <dbReference type="SAM" id="Phobius"/>
    </source>
</evidence>
<protein>
    <submittedName>
        <fullName evidence="3">Uncharacterized membrane protein</fullName>
    </submittedName>
</protein>
<dbReference type="EMBL" id="FNHE01000008">
    <property type="protein sequence ID" value="SDM74448.1"/>
    <property type="molecule type" value="Genomic_DNA"/>
</dbReference>
<dbReference type="STRING" id="1137991.SAMN05660642_03221"/>
<keyword evidence="2" id="KW-0812">Transmembrane</keyword>
<evidence type="ECO:0000313" key="4">
    <source>
        <dbReference type="Proteomes" id="UP000198680"/>
    </source>
</evidence>
<organism evidence="3 4">
    <name type="scientific">Geodermatophilus siccatus</name>
    <dbReference type="NCBI Taxonomy" id="1137991"/>
    <lineage>
        <taxon>Bacteria</taxon>
        <taxon>Bacillati</taxon>
        <taxon>Actinomycetota</taxon>
        <taxon>Actinomycetes</taxon>
        <taxon>Geodermatophilales</taxon>
        <taxon>Geodermatophilaceae</taxon>
        <taxon>Geodermatophilus</taxon>
    </lineage>
</organism>
<gene>
    <name evidence="3" type="ORF">SAMN05660642_03221</name>
</gene>
<dbReference type="Proteomes" id="UP000198680">
    <property type="component" value="Unassembled WGS sequence"/>
</dbReference>
<reference evidence="4" key="1">
    <citation type="submission" date="2016-10" db="EMBL/GenBank/DDBJ databases">
        <authorList>
            <person name="Varghese N."/>
            <person name="Submissions S."/>
        </authorList>
    </citation>
    <scope>NUCLEOTIDE SEQUENCE [LARGE SCALE GENOMIC DNA]</scope>
    <source>
        <strain evidence="4">DSM 45419</strain>
    </source>
</reference>
<dbReference type="OrthoDB" id="2955631at2"/>
<feature type="transmembrane region" description="Helical" evidence="2">
    <location>
        <begin position="104"/>
        <end position="122"/>
    </location>
</feature>
<sequence length="455" mass="47683">MRAAAAAYRFRESLFALPALLVLGSIALAEVATAVDRAAAARALPLTLSMHSSTATWLLSTVAGATITTAGVVFSLTVVSLQLASSQFSPRVMRSFIRDRLSQVVIGLLVATFVYAVLVLRAVDADSRATAPRISLTVAVLLTVVTVLLIVAHLDHLAHGLQVGRVVERISAEGRQVLAATDRTTAAERPAVVRTQPAGQPALTVPAPCDGWVTQAPSDRLLLAVPPGTTVRLETRVGAYVHGGEPLVTVWPAPEDRGATARRLAATVLVSASRTMQYDVDFALRQLVDIGLRALSAAVNDPTTAVEAGLRIGSLLRRLLTADAPADAVAGPDRRVLLRPWQLSAEEYIAHGFDQLRHAAPAQPQVAAALLRVLRMLIAHVQVAGRAEHVPALHRQIDLLLESLRTSGLHPADLARLEAVATAADPADHSSHWDAAPAGAGAGGLNGSHAAAGTP</sequence>
<keyword evidence="4" id="KW-1185">Reference proteome</keyword>